<evidence type="ECO:0000256" key="1">
    <source>
        <dbReference type="SAM" id="SignalP"/>
    </source>
</evidence>
<protein>
    <recommendedName>
        <fullName evidence="4">Extracellular protein</fullName>
    </recommendedName>
</protein>
<organism evidence="2 3">
    <name type="scientific">Lactiplantibacillus nangangensis</name>
    <dbReference type="NCBI Taxonomy" id="2559917"/>
    <lineage>
        <taxon>Bacteria</taxon>
        <taxon>Bacillati</taxon>
        <taxon>Bacillota</taxon>
        <taxon>Bacilli</taxon>
        <taxon>Lactobacillales</taxon>
        <taxon>Lactobacillaceae</taxon>
        <taxon>Lactiplantibacillus</taxon>
    </lineage>
</organism>
<accession>A0ABW1SI93</accession>
<evidence type="ECO:0008006" key="4">
    <source>
        <dbReference type="Google" id="ProtNLM"/>
    </source>
</evidence>
<name>A0ABW1SI93_9LACO</name>
<dbReference type="EMBL" id="JBHSSE010000008">
    <property type="protein sequence ID" value="MFC6201037.1"/>
    <property type="molecule type" value="Genomic_DNA"/>
</dbReference>
<sequence length="100" mass="10761">MKNTIKKLTITLMAAGTMFATAGTALADTRDTTNTPTSTRLVSQVNHGTNLATRTVAPKPTNDLTPHATKLMAKTMQNQVLDTIDASSQSLDKLKYQPTK</sequence>
<feature type="signal peptide" evidence="1">
    <location>
        <begin position="1"/>
        <end position="27"/>
    </location>
</feature>
<comment type="caution">
    <text evidence="2">The sequence shown here is derived from an EMBL/GenBank/DDBJ whole genome shotgun (WGS) entry which is preliminary data.</text>
</comment>
<evidence type="ECO:0000313" key="3">
    <source>
        <dbReference type="Proteomes" id="UP001596171"/>
    </source>
</evidence>
<feature type="chain" id="PRO_5047540506" description="Extracellular protein" evidence="1">
    <location>
        <begin position="28"/>
        <end position="100"/>
    </location>
</feature>
<dbReference type="RefSeq" id="WP_137616963.1">
    <property type="nucleotide sequence ID" value="NZ_BJDI01000014.1"/>
</dbReference>
<keyword evidence="1" id="KW-0732">Signal</keyword>
<dbReference type="Proteomes" id="UP001596171">
    <property type="component" value="Unassembled WGS sequence"/>
</dbReference>
<proteinExistence type="predicted"/>
<gene>
    <name evidence="2" type="ORF">ACFP1L_03880</name>
</gene>
<reference evidence="3" key="1">
    <citation type="journal article" date="2019" name="Int. J. Syst. Evol. Microbiol.">
        <title>The Global Catalogue of Microorganisms (GCM) 10K type strain sequencing project: providing services to taxonomists for standard genome sequencing and annotation.</title>
        <authorList>
            <consortium name="The Broad Institute Genomics Platform"/>
            <consortium name="The Broad Institute Genome Sequencing Center for Infectious Disease"/>
            <person name="Wu L."/>
            <person name="Ma J."/>
        </authorList>
    </citation>
    <scope>NUCLEOTIDE SEQUENCE [LARGE SCALE GENOMIC DNA]</scope>
    <source>
        <strain evidence="3">CCM 8930</strain>
    </source>
</reference>
<evidence type="ECO:0000313" key="2">
    <source>
        <dbReference type="EMBL" id="MFC6201037.1"/>
    </source>
</evidence>
<keyword evidence="3" id="KW-1185">Reference proteome</keyword>